<organism evidence="2 3">
    <name type="scientific">Tetraparma gracilis</name>
    <dbReference type="NCBI Taxonomy" id="2962635"/>
    <lineage>
        <taxon>Eukaryota</taxon>
        <taxon>Sar</taxon>
        <taxon>Stramenopiles</taxon>
        <taxon>Ochrophyta</taxon>
        <taxon>Bolidophyceae</taxon>
        <taxon>Parmales</taxon>
        <taxon>Triparmaceae</taxon>
        <taxon>Tetraparma</taxon>
    </lineage>
</organism>
<feature type="transmembrane region" description="Helical" evidence="1">
    <location>
        <begin position="12"/>
        <end position="30"/>
    </location>
</feature>
<feature type="transmembrane region" description="Helical" evidence="1">
    <location>
        <begin position="136"/>
        <end position="156"/>
    </location>
</feature>
<feature type="transmembrane region" description="Helical" evidence="1">
    <location>
        <begin position="106"/>
        <end position="130"/>
    </location>
</feature>
<keyword evidence="1" id="KW-1133">Transmembrane helix</keyword>
<proteinExistence type="predicted"/>
<reference evidence="2 3" key="1">
    <citation type="journal article" date="2023" name="Commun. Biol.">
        <title>Genome analysis of Parmales, the sister group of diatoms, reveals the evolutionary specialization of diatoms from phago-mixotrophs to photoautotrophs.</title>
        <authorList>
            <person name="Ban H."/>
            <person name="Sato S."/>
            <person name="Yoshikawa S."/>
            <person name="Yamada K."/>
            <person name="Nakamura Y."/>
            <person name="Ichinomiya M."/>
            <person name="Sato N."/>
            <person name="Blanc-Mathieu R."/>
            <person name="Endo H."/>
            <person name="Kuwata A."/>
            <person name="Ogata H."/>
        </authorList>
    </citation>
    <scope>NUCLEOTIDE SEQUENCE [LARGE SCALE GENOMIC DNA]</scope>
</reference>
<keyword evidence="3" id="KW-1185">Reference proteome</keyword>
<sequence length="322" mass="35132">MIRGQRNAGPWTPLSVGYFIGRLALLNILAPSIEILMKVTGDNWGEHWFRYFFAGFGPDILSGEYEPYWNTTDFLVWVAVWLSRVWLAAAIFRLKDHDALTKAQPAWLKQAVPGIGVFSAVTVFAAALIMCTGSGGYWGYFEVLHIFCMLILLHWLKTCVNAKSLAHDLRYDGLLNAKPGTPYDPTGTGTGVGDVEISVERVSPAAVANLEVQTASLNAGTAQLQQQQMMAQMMTNPAMMQQMQQMMQQSMTPQAQAQMMQSTDPALYGQMMQQGVPPTAAFGQPAPPPVFAQPVAAPPFNAGVAASAKPMGADFFTPKSNY</sequence>
<comment type="caution">
    <text evidence="2">The sequence shown here is derived from an EMBL/GenBank/DDBJ whole genome shotgun (WGS) entry which is preliminary data.</text>
</comment>
<dbReference type="Proteomes" id="UP001165060">
    <property type="component" value="Unassembled WGS sequence"/>
</dbReference>
<evidence type="ECO:0000313" key="2">
    <source>
        <dbReference type="EMBL" id="GMI39151.1"/>
    </source>
</evidence>
<feature type="transmembrane region" description="Helical" evidence="1">
    <location>
        <begin position="74"/>
        <end position="94"/>
    </location>
</feature>
<evidence type="ECO:0008006" key="4">
    <source>
        <dbReference type="Google" id="ProtNLM"/>
    </source>
</evidence>
<evidence type="ECO:0000256" key="1">
    <source>
        <dbReference type="SAM" id="Phobius"/>
    </source>
</evidence>
<dbReference type="EMBL" id="BRYB01002070">
    <property type="protein sequence ID" value="GMI39151.1"/>
    <property type="molecule type" value="Genomic_DNA"/>
</dbReference>
<name>A0ABQ6N3B1_9STRA</name>
<keyword evidence="1" id="KW-0472">Membrane</keyword>
<gene>
    <name evidence="2" type="ORF">TeGR_g9601</name>
</gene>
<accession>A0ABQ6N3B1</accession>
<keyword evidence="1" id="KW-0812">Transmembrane</keyword>
<protein>
    <recommendedName>
        <fullName evidence="4">Transmembrane protein</fullName>
    </recommendedName>
</protein>
<evidence type="ECO:0000313" key="3">
    <source>
        <dbReference type="Proteomes" id="UP001165060"/>
    </source>
</evidence>